<evidence type="ECO:0000313" key="3">
    <source>
        <dbReference type="Proteomes" id="UP000260812"/>
    </source>
</evidence>
<organism evidence="2 3">
    <name type="scientific">Eisenbergiella massiliensis</name>
    <dbReference type="NCBI Taxonomy" id="1720294"/>
    <lineage>
        <taxon>Bacteria</taxon>
        <taxon>Bacillati</taxon>
        <taxon>Bacillota</taxon>
        <taxon>Clostridia</taxon>
        <taxon>Lachnospirales</taxon>
        <taxon>Lachnospiraceae</taxon>
        <taxon>Eisenbergiella</taxon>
    </lineage>
</organism>
<dbReference type="PANTHER" id="PTHR21310">
    <property type="entry name" value="AMINOGLYCOSIDE PHOSPHOTRANSFERASE-RELATED-RELATED"/>
    <property type="match status" value="1"/>
</dbReference>
<protein>
    <submittedName>
        <fullName evidence="2">Aminoglycoside phosphotransferase family protein</fullName>
    </submittedName>
</protein>
<dbReference type="SUPFAM" id="SSF56112">
    <property type="entry name" value="Protein kinase-like (PK-like)"/>
    <property type="match status" value="1"/>
</dbReference>
<keyword evidence="3" id="KW-1185">Reference proteome</keyword>
<reference evidence="2" key="1">
    <citation type="submission" date="2018-08" db="EMBL/GenBank/DDBJ databases">
        <title>A genome reference for cultivated species of the human gut microbiota.</title>
        <authorList>
            <person name="Zou Y."/>
            <person name="Xue W."/>
            <person name="Luo G."/>
        </authorList>
    </citation>
    <scope>NUCLEOTIDE SEQUENCE [LARGE SCALE GENOMIC DNA]</scope>
    <source>
        <strain evidence="2">TF05-5AC</strain>
    </source>
</reference>
<dbReference type="InterPro" id="IPR051678">
    <property type="entry name" value="AGP_Transferase"/>
</dbReference>
<proteinExistence type="predicted"/>
<dbReference type="Gene3D" id="3.30.200.20">
    <property type="entry name" value="Phosphorylase Kinase, domain 1"/>
    <property type="match status" value="1"/>
</dbReference>
<gene>
    <name evidence="2" type="ORF">DXC51_00425</name>
</gene>
<dbReference type="RefSeq" id="WP_117543253.1">
    <property type="nucleotide sequence ID" value="NZ_JBKUNB010000024.1"/>
</dbReference>
<keyword evidence="2" id="KW-0808">Transferase</keyword>
<sequence length="315" mass="35907">MHRINDFIITDETEIASLLAPFDSSLTILDFSLMKDSMSNTGYIVTTNSGKYFLKIYSKATDKIETAALSYLKNKINVPALLFYDGSKQRFPFAYAIMEFLDGVTFINHVRSNLKYPPEMAYEIGRICATIHERSYAHDALLDGKLNLLQELPRTRDKILHLLNGKPSEYLRPETIDSLCRFIKENPDLFDSIEARSVLCHGDLGYANIMISDGKVSFIDFEFTYSGSIYHDIGHFFRRKDDDVEALIDRHIYDAFAQGYNSVSASPLPSNWLTLAHLCDISAMLCLLTYDNVPTEWVEDIENDILCAIDEDSRL</sequence>
<evidence type="ECO:0000259" key="1">
    <source>
        <dbReference type="Pfam" id="PF01636"/>
    </source>
</evidence>
<feature type="domain" description="Aminoglycoside phosphotransferase" evidence="1">
    <location>
        <begin position="37"/>
        <end position="260"/>
    </location>
</feature>
<dbReference type="Gene3D" id="3.90.1200.10">
    <property type="match status" value="1"/>
</dbReference>
<dbReference type="InterPro" id="IPR011009">
    <property type="entry name" value="Kinase-like_dom_sf"/>
</dbReference>
<dbReference type="GeneID" id="97985387"/>
<accession>A0A3E3ICP2</accession>
<dbReference type="InterPro" id="IPR002575">
    <property type="entry name" value="Aminoglycoside_PTrfase"/>
</dbReference>
<dbReference type="Pfam" id="PF01636">
    <property type="entry name" value="APH"/>
    <property type="match status" value="1"/>
</dbReference>
<evidence type="ECO:0000313" key="2">
    <source>
        <dbReference type="EMBL" id="RGE64840.1"/>
    </source>
</evidence>
<dbReference type="AlphaFoldDB" id="A0A3E3ICP2"/>
<dbReference type="EMBL" id="QVLV01000001">
    <property type="protein sequence ID" value="RGE64840.1"/>
    <property type="molecule type" value="Genomic_DNA"/>
</dbReference>
<dbReference type="Proteomes" id="UP000260812">
    <property type="component" value="Unassembled WGS sequence"/>
</dbReference>
<dbReference type="GO" id="GO:0016740">
    <property type="term" value="F:transferase activity"/>
    <property type="evidence" value="ECO:0007669"/>
    <property type="project" value="UniProtKB-KW"/>
</dbReference>
<name>A0A3E3ICP2_9FIRM</name>
<dbReference type="PANTHER" id="PTHR21310:SF15">
    <property type="entry name" value="AMINOGLYCOSIDE PHOSPHOTRANSFERASE DOMAIN-CONTAINING PROTEIN"/>
    <property type="match status" value="1"/>
</dbReference>
<comment type="caution">
    <text evidence="2">The sequence shown here is derived from an EMBL/GenBank/DDBJ whole genome shotgun (WGS) entry which is preliminary data.</text>
</comment>